<dbReference type="STRING" id="283942.IL0529"/>
<dbReference type="OrthoDB" id="9771844at2"/>
<evidence type="ECO:0000313" key="4">
    <source>
        <dbReference type="Proteomes" id="UP000001171"/>
    </source>
</evidence>
<dbReference type="Pfam" id="PF13173">
    <property type="entry name" value="AAA_14"/>
    <property type="match status" value="1"/>
</dbReference>
<dbReference type="GeneID" id="41335680"/>
<feature type="domain" description="AAA" evidence="1">
    <location>
        <begin position="21"/>
        <end position="139"/>
    </location>
</feature>
<proteinExistence type="predicted"/>
<accession>Q5R090</accession>
<name>Q5R090_IDILO</name>
<dbReference type="eggNOG" id="COG1373">
    <property type="taxonomic scope" value="Bacteria"/>
</dbReference>
<dbReference type="Proteomes" id="UP000001171">
    <property type="component" value="Chromosome"/>
</dbReference>
<protein>
    <submittedName>
        <fullName evidence="3">Predicted ATPase, AAA+ superfamily</fullName>
    </submittedName>
</protein>
<evidence type="ECO:0000259" key="1">
    <source>
        <dbReference type="Pfam" id="PF13173"/>
    </source>
</evidence>
<reference evidence="3 4" key="1">
    <citation type="journal article" date="2004" name="Proc. Natl. Acad. Sci. U.S.A.">
        <title>Genome sequence of the deep-sea gamma-proteobacterium Idiomarina loihiensis reveals amino acid fermentation as a source of carbon and energy.</title>
        <authorList>
            <person name="Hou S."/>
            <person name="Saw J.H."/>
            <person name="Lee K.S."/>
            <person name="Freitas T.A."/>
            <person name="Belisle C."/>
            <person name="Kawarabayasi Y."/>
            <person name="Donachie S.P."/>
            <person name="Pikina A."/>
            <person name="Galperin M.Y."/>
            <person name="Koonin E.V."/>
            <person name="Makarova K.S."/>
            <person name="Omelchenko M.V."/>
            <person name="Sorokin A."/>
            <person name="Wolf Y.I."/>
            <person name="Li Q.X."/>
            <person name="Keum Y.S."/>
            <person name="Campbell S."/>
            <person name="Denery J."/>
            <person name="Aizawa S."/>
            <person name="Shibata S."/>
            <person name="Malahoff A."/>
            <person name="Alam M."/>
        </authorList>
    </citation>
    <scope>NUCLEOTIDE SEQUENCE [LARGE SCALE GENOMIC DNA]</scope>
    <source>
        <strain evidence="4">ATCC BAA-735 / DSM 15497 / L2-TR</strain>
    </source>
</reference>
<gene>
    <name evidence="3" type="ordered locus">IL0529</name>
</gene>
<dbReference type="InterPro" id="IPR027417">
    <property type="entry name" value="P-loop_NTPase"/>
</dbReference>
<dbReference type="Pfam" id="PF13635">
    <property type="entry name" value="DUF4143"/>
    <property type="match status" value="1"/>
</dbReference>
<dbReference type="PANTHER" id="PTHR43566">
    <property type="entry name" value="CONSERVED PROTEIN"/>
    <property type="match status" value="1"/>
</dbReference>
<dbReference type="InterPro" id="IPR025420">
    <property type="entry name" value="DUF4143"/>
</dbReference>
<dbReference type="PANTHER" id="PTHR43566:SF2">
    <property type="entry name" value="DUF4143 DOMAIN-CONTAINING PROTEIN"/>
    <property type="match status" value="1"/>
</dbReference>
<evidence type="ECO:0000259" key="2">
    <source>
        <dbReference type="Pfam" id="PF13635"/>
    </source>
</evidence>
<organism evidence="3 4">
    <name type="scientific">Idiomarina loihiensis (strain ATCC BAA-735 / DSM 15497 / L2-TR)</name>
    <dbReference type="NCBI Taxonomy" id="283942"/>
    <lineage>
        <taxon>Bacteria</taxon>
        <taxon>Pseudomonadati</taxon>
        <taxon>Pseudomonadota</taxon>
        <taxon>Gammaproteobacteria</taxon>
        <taxon>Alteromonadales</taxon>
        <taxon>Idiomarinaceae</taxon>
        <taxon>Idiomarina</taxon>
    </lineage>
</organism>
<dbReference type="SUPFAM" id="SSF52540">
    <property type="entry name" value="P-loop containing nucleoside triphosphate hydrolases"/>
    <property type="match status" value="1"/>
</dbReference>
<evidence type="ECO:0000313" key="3">
    <source>
        <dbReference type="EMBL" id="AAV81370.1"/>
    </source>
</evidence>
<dbReference type="EMBL" id="AE017340">
    <property type="protein sequence ID" value="AAV81370.1"/>
    <property type="molecule type" value="Genomic_DNA"/>
</dbReference>
<sequence>MNKPLLERYTKESLLDALEDTPVILIHGSRQCGKTTLAKSVGEVLGYAYITFDDENQLGAAKADPVGFVKSLPEKTILDEIQRVPELFLSIKESVDANRVPGRFILTGSANVLLLPQLSDSLAGRMEIIHLRPLAQCEITGQKPNFLASLFSESLFSAVTNKKTASLGSSLADILVQGGYPAAIQRKAAKRRNAWYRGYITTILQRDIKDLANIRNVNLLPKLLSLAASQTGRLFNSSELASPFSVSRPTVREYLALLEQIFLIEELSPWHSNRISRLIKTPKLHLSDTGLASSLLGVNADELWKDKELLGQLLETFIYQELRKHASWHDEDLKFYHFRNKDKVEVDIIIEKGRLKAGIEVKAAATVKQSDFKGLIRLKDACKGDFAGGIVFYDGEQVLPFGDKLYAVPISHLT</sequence>
<keyword evidence="4" id="KW-1185">Reference proteome</keyword>
<dbReference type="HOGENOM" id="CLU_041527_3_0_6"/>
<feature type="domain" description="DUF4143" evidence="2">
    <location>
        <begin position="205"/>
        <end position="363"/>
    </location>
</feature>
<dbReference type="RefSeq" id="WP_011233787.1">
    <property type="nucleotide sequence ID" value="NC_006512.1"/>
</dbReference>
<dbReference type="KEGG" id="ilo:IL0529"/>
<dbReference type="AlphaFoldDB" id="Q5R090"/>
<dbReference type="InterPro" id="IPR041682">
    <property type="entry name" value="AAA_14"/>
</dbReference>
<dbReference type="InterPro" id="IPR036390">
    <property type="entry name" value="WH_DNA-bd_sf"/>
</dbReference>
<dbReference type="SUPFAM" id="SSF46785">
    <property type="entry name" value="Winged helix' DNA-binding domain"/>
    <property type="match status" value="1"/>
</dbReference>